<dbReference type="RefSeq" id="WP_133123910.1">
    <property type="nucleotide sequence ID" value="NZ_MZMT01000032.1"/>
</dbReference>
<dbReference type="GO" id="GO:0003676">
    <property type="term" value="F:nucleic acid binding"/>
    <property type="evidence" value="ECO:0007669"/>
    <property type="project" value="InterPro"/>
</dbReference>
<dbReference type="InterPro" id="IPR001584">
    <property type="entry name" value="Integrase_cat-core"/>
</dbReference>
<dbReference type="GO" id="GO:0015074">
    <property type="term" value="P:DNA integration"/>
    <property type="evidence" value="ECO:0007669"/>
    <property type="project" value="InterPro"/>
</dbReference>
<dbReference type="PANTHER" id="PTHR47515">
    <property type="entry name" value="LOW CALCIUM RESPONSE LOCUS PROTEIN T"/>
    <property type="match status" value="1"/>
</dbReference>
<gene>
    <name evidence="2" type="ORF">B5P45_13010</name>
</gene>
<dbReference type="PANTHER" id="PTHR47515:SF1">
    <property type="entry name" value="BLR2054 PROTEIN"/>
    <property type="match status" value="1"/>
</dbReference>
<feature type="domain" description="Integrase catalytic" evidence="1">
    <location>
        <begin position="1"/>
        <end position="90"/>
    </location>
</feature>
<dbReference type="Pfam" id="PF13683">
    <property type="entry name" value="rve_3"/>
    <property type="match status" value="1"/>
</dbReference>
<dbReference type="Gene3D" id="3.30.420.10">
    <property type="entry name" value="Ribonuclease H-like superfamily/Ribonuclease H"/>
    <property type="match status" value="1"/>
</dbReference>
<evidence type="ECO:0000313" key="2">
    <source>
        <dbReference type="EMBL" id="PIO44435.1"/>
    </source>
</evidence>
<reference evidence="3" key="1">
    <citation type="journal article" date="2017" name="Int J Environ Stud">
        <title>Does the Miocene-Pliocene relict legume Oxytropis triphylla form nitrogen-fixing nodules with a combination of bacterial strains?</title>
        <authorList>
            <person name="Safronova V."/>
            <person name="Belimov A."/>
            <person name="Sazanova A."/>
            <person name="Kuznetsova I."/>
            <person name="Popova J."/>
            <person name="Andronov E."/>
            <person name="Verkhozina A."/>
            <person name="Tikhonovich I."/>
        </authorList>
    </citation>
    <scope>NUCLEOTIDE SEQUENCE [LARGE SCALE GENOMIC DNA]</scope>
    <source>
        <strain evidence="3">Tri-38</strain>
    </source>
</reference>
<accession>A0A2N9VY67</accession>
<feature type="non-terminal residue" evidence="2">
    <location>
        <position position="1"/>
    </location>
</feature>
<evidence type="ECO:0000259" key="1">
    <source>
        <dbReference type="PROSITE" id="PS50994"/>
    </source>
</evidence>
<name>A0A2N9VY67_9HYPH</name>
<dbReference type="InterPro" id="IPR012337">
    <property type="entry name" value="RNaseH-like_sf"/>
</dbReference>
<protein>
    <submittedName>
        <fullName evidence="2">IS3 family transposase</fullName>
    </submittedName>
</protein>
<dbReference type="PROSITE" id="PS50994">
    <property type="entry name" value="INTEGRASE"/>
    <property type="match status" value="1"/>
</dbReference>
<keyword evidence="3" id="KW-1185">Reference proteome</keyword>
<dbReference type="EMBL" id="MZMT01000032">
    <property type="protein sequence ID" value="PIO44435.1"/>
    <property type="molecule type" value="Genomic_DNA"/>
</dbReference>
<dbReference type="AlphaFoldDB" id="A0A2N9VY67"/>
<organism evidence="2 3">
    <name type="scientific">Phyllobacterium zundukense</name>
    <dbReference type="NCBI Taxonomy" id="1867719"/>
    <lineage>
        <taxon>Bacteria</taxon>
        <taxon>Pseudomonadati</taxon>
        <taxon>Pseudomonadota</taxon>
        <taxon>Alphaproteobacteria</taxon>
        <taxon>Hyphomicrobiales</taxon>
        <taxon>Phyllobacteriaceae</taxon>
        <taxon>Phyllobacterium</taxon>
    </lineage>
</organism>
<sequence length="100" mass="11880">GTELTSNAILEWQQERQVDWHYIAPGKPMQNGFIESFNGRLRDECLNEHLFTSYRHARQIIEEWRIDYNLNRPHTSLDGMTPYEFATRSQKGQNQNRANL</sequence>
<dbReference type="Proteomes" id="UP000232163">
    <property type="component" value="Unassembled WGS sequence"/>
</dbReference>
<dbReference type="InterPro" id="IPR036397">
    <property type="entry name" value="RNaseH_sf"/>
</dbReference>
<dbReference type="SUPFAM" id="SSF53098">
    <property type="entry name" value="Ribonuclease H-like"/>
    <property type="match status" value="1"/>
</dbReference>
<evidence type="ECO:0000313" key="3">
    <source>
        <dbReference type="Proteomes" id="UP000232163"/>
    </source>
</evidence>
<comment type="caution">
    <text evidence="2">The sequence shown here is derived from an EMBL/GenBank/DDBJ whole genome shotgun (WGS) entry which is preliminary data.</text>
</comment>
<proteinExistence type="predicted"/>